<keyword evidence="3 9" id="KW-0418">Kinase</keyword>
<keyword evidence="2 5" id="KW-0547">Nucleotide-binding</keyword>
<protein>
    <submittedName>
        <fullName evidence="9">Serine/threonine protein kinase</fullName>
    </submittedName>
</protein>
<reference evidence="10" key="1">
    <citation type="submission" date="2017-01" db="EMBL/GenBank/DDBJ databases">
        <authorList>
            <person name="Varghese N."/>
            <person name="Submissions S."/>
        </authorList>
    </citation>
    <scope>NUCLEOTIDE SEQUENCE [LARGE SCALE GENOMIC DNA]</scope>
    <source>
        <strain evidence="10">DSM 29591</strain>
    </source>
</reference>
<dbReference type="PROSITE" id="PS00109">
    <property type="entry name" value="PROTEIN_KINASE_TYR"/>
    <property type="match status" value="1"/>
</dbReference>
<keyword evidence="6" id="KW-0175">Coiled coil</keyword>
<feature type="domain" description="Protein kinase" evidence="8">
    <location>
        <begin position="31"/>
        <end position="308"/>
    </location>
</feature>
<accession>A0A1R3WTP7</accession>
<dbReference type="InterPro" id="IPR008266">
    <property type="entry name" value="Tyr_kinase_AS"/>
</dbReference>
<dbReference type="Gene3D" id="1.10.510.10">
    <property type="entry name" value="Transferase(Phosphotransferase) domain 1"/>
    <property type="match status" value="1"/>
</dbReference>
<organism evidence="9 10">
    <name type="scientific">Yoonia rosea</name>
    <dbReference type="NCBI Taxonomy" id="287098"/>
    <lineage>
        <taxon>Bacteria</taxon>
        <taxon>Pseudomonadati</taxon>
        <taxon>Pseudomonadota</taxon>
        <taxon>Alphaproteobacteria</taxon>
        <taxon>Rhodobacterales</taxon>
        <taxon>Paracoccaceae</taxon>
        <taxon>Yoonia</taxon>
    </lineage>
</organism>
<dbReference type="OrthoDB" id="9801841at2"/>
<evidence type="ECO:0000313" key="9">
    <source>
        <dbReference type="EMBL" id="SIT81677.1"/>
    </source>
</evidence>
<evidence type="ECO:0000256" key="7">
    <source>
        <dbReference type="SAM" id="MobiDB-lite"/>
    </source>
</evidence>
<evidence type="ECO:0000313" key="10">
    <source>
        <dbReference type="Proteomes" id="UP000186997"/>
    </source>
</evidence>
<feature type="binding site" evidence="5">
    <location>
        <position position="60"/>
    </location>
    <ligand>
        <name>ATP</name>
        <dbReference type="ChEBI" id="CHEBI:30616"/>
    </ligand>
</feature>
<dbReference type="CDD" id="cd14014">
    <property type="entry name" value="STKc_PknB_like"/>
    <property type="match status" value="1"/>
</dbReference>
<sequence>MQETRIIDPSQIYESQGQGLPTGLELLDGKFKIDRQIGAGGFGITYLAMDTFLERPVVIKECFPASVCMRFGNRVTVNAPSHDAQYRQIVEMFMREARSIAKLRHPNIVSVHQAFEENGTAYMVLDLFEGRDLLDVIEDDNDALSPDQVRDILVKVLDAIELVHSNDLLHRDISPDNILLDKWGTPALIDFGAAREDASQKTNAVSKMLVVKDGYSPHEFYVAGGVQGPCSDLYALAATMYHLITGEAPPDSQIRVSAMAGGEPDPYEPIAGRFPQYETAFLAAIDQAMRVSPKERIQSAKDWLDLIAQETKKVKSVKIPENKTLTKTLSELIEETNKHVLSEDAQKRVETPAPRKEATPKRDGFKPAWVEEFNRETFEVEEQRRLEAARAAAIEAARQAKEARLAEEARLAALAEQEAEQVQQHAEDERISSKILEWVSRGR</sequence>
<proteinExistence type="predicted"/>
<dbReference type="AlphaFoldDB" id="A0A1R3WTP7"/>
<evidence type="ECO:0000256" key="4">
    <source>
        <dbReference type="ARBA" id="ARBA00022840"/>
    </source>
</evidence>
<dbReference type="InterPro" id="IPR000719">
    <property type="entry name" value="Prot_kinase_dom"/>
</dbReference>
<dbReference type="GO" id="GO:0005524">
    <property type="term" value="F:ATP binding"/>
    <property type="evidence" value="ECO:0007669"/>
    <property type="project" value="UniProtKB-UniRule"/>
</dbReference>
<dbReference type="PANTHER" id="PTHR43289">
    <property type="entry name" value="MITOGEN-ACTIVATED PROTEIN KINASE KINASE KINASE 20-RELATED"/>
    <property type="match status" value="1"/>
</dbReference>
<evidence type="ECO:0000256" key="5">
    <source>
        <dbReference type="PROSITE-ProRule" id="PRU10141"/>
    </source>
</evidence>
<dbReference type="PROSITE" id="PS00107">
    <property type="entry name" value="PROTEIN_KINASE_ATP"/>
    <property type="match status" value="1"/>
</dbReference>
<keyword evidence="4 5" id="KW-0067">ATP-binding</keyword>
<keyword evidence="9" id="KW-0723">Serine/threonine-protein kinase</keyword>
<dbReference type="SUPFAM" id="SSF56112">
    <property type="entry name" value="Protein kinase-like (PK-like)"/>
    <property type="match status" value="1"/>
</dbReference>
<evidence type="ECO:0000256" key="3">
    <source>
        <dbReference type="ARBA" id="ARBA00022777"/>
    </source>
</evidence>
<evidence type="ECO:0000256" key="2">
    <source>
        <dbReference type="ARBA" id="ARBA00022741"/>
    </source>
</evidence>
<dbReference type="Gene3D" id="3.30.200.20">
    <property type="entry name" value="Phosphorylase Kinase, domain 1"/>
    <property type="match status" value="1"/>
</dbReference>
<dbReference type="InterPro" id="IPR017441">
    <property type="entry name" value="Protein_kinase_ATP_BS"/>
</dbReference>
<dbReference type="PROSITE" id="PS50011">
    <property type="entry name" value="PROTEIN_KINASE_DOM"/>
    <property type="match status" value="1"/>
</dbReference>
<name>A0A1R3WTP7_9RHOB</name>
<dbReference type="GO" id="GO:0004674">
    <property type="term" value="F:protein serine/threonine kinase activity"/>
    <property type="evidence" value="ECO:0007669"/>
    <property type="project" value="UniProtKB-KW"/>
</dbReference>
<keyword evidence="1" id="KW-0808">Transferase</keyword>
<evidence type="ECO:0000256" key="1">
    <source>
        <dbReference type="ARBA" id="ARBA00022679"/>
    </source>
</evidence>
<dbReference type="PANTHER" id="PTHR43289:SF34">
    <property type="entry name" value="SERINE_THREONINE-PROTEIN KINASE YBDM-RELATED"/>
    <property type="match status" value="1"/>
</dbReference>
<feature type="coiled-coil region" evidence="6">
    <location>
        <begin position="383"/>
        <end position="425"/>
    </location>
</feature>
<evidence type="ECO:0000256" key="6">
    <source>
        <dbReference type="SAM" id="Coils"/>
    </source>
</evidence>
<dbReference type="EMBL" id="FTPR01000001">
    <property type="protein sequence ID" value="SIT81677.1"/>
    <property type="molecule type" value="Genomic_DNA"/>
</dbReference>
<dbReference type="Proteomes" id="UP000186997">
    <property type="component" value="Unassembled WGS sequence"/>
</dbReference>
<keyword evidence="10" id="KW-1185">Reference proteome</keyword>
<dbReference type="InterPro" id="IPR011009">
    <property type="entry name" value="Kinase-like_dom_sf"/>
</dbReference>
<dbReference type="STRING" id="287098.SAMN05421665_1310"/>
<gene>
    <name evidence="9" type="ORF">SAMN05421665_1310</name>
</gene>
<evidence type="ECO:0000259" key="8">
    <source>
        <dbReference type="PROSITE" id="PS50011"/>
    </source>
</evidence>
<dbReference type="RefSeq" id="WP_076658892.1">
    <property type="nucleotide sequence ID" value="NZ_FTPR01000001.1"/>
</dbReference>
<dbReference type="Pfam" id="PF00069">
    <property type="entry name" value="Pkinase"/>
    <property type="match status" value="1"/>
</dbReference>
<feature type="region of interest" description="Disordered" evidence="7">
    <location>
        <begin position="341"/>
        <end position="362"/>
    </location>
</feature>